<dbReference type="Gene3D" id="3.90.1720.10">
    <property type="entry name" value="endopeptidase domain like (from Nostoc punctiforme)"/>
    <property type="match status" value="1"/>
</dbReference>
<dbReference type="OrthoDB" id="9815778at2"/>
<dbReference type="AlphaFoldDB" id="A0A2I2L0F6"/>
<keyword evidence="5" id="KW-1133">Transmembrane helix</keyword>
<keyword evidence="5" id="KW-0472">Membrane</keyword>
<dbReference type="CDD" id="cd00254">
    <property type="entry name" value="LT-like"/>
    <property type="match status" value="1"/>
</dbReference>
<dbReference type="InterPro" id="IPR038765">
    <property type="entry name" value="Papain-like_cys_pep_sf"/>
</dbReference>
<dbReference type="Pfam" id="PF00877">
    <property type="entry name" value="NLPC_P60"/>
    <property type="match status" value="1"/>
</dbReference>
<evidence type="ECO:0000256" key="4">
    <source>
        <dbReference type="ARBA" id="ARBA00022807"/>
    </source>
</evidence>
<feature type="domain" description="NlpC/P60" evidence="6">
    <location>
        <begin position="205"/>
        <end position="328"/>
    </location>
</feature>
<protein>
    <submittedName>
        <fullName evidence="7">Putative secreted transglycosylase</fullName>
    </submittedName>
</protein>
<dbReference type="PANTHER" id="PTHR47359">
    <property type="entry name" value="PEPTIDOGLYCAN DL-ENDOPEPTIDASE CWLO"/>
    <property type="match status" value="1"/>
</dbReference>
<dbReference type="InterPro" id="IPR051794">
    <property type="entry name" value="PG_Endopeptidase_C40"/>
</dbReference>
<evidence type="ECO:0000256" key="3">
    <source>
        <dbReference type="ARBA" id="ARBA00022801"/>
    </source>
</evidence>
<dbReference type="Gene3D" id="1.10.530.10">
    <property type="match status" value="1"/>
</dbReference>
<dbReference type="InterPro" id="IPR023346">
    <property type="entry name" value="Lysozyme-like_dom_sf"/>
</dbReference>
<dbReference type="PANTHER" id="PTHR47359:SF3">
    <property type="entry name" value="NLP_P60 DOMAIN-CONTAINING PROTEIN-RELATED"/>
    <property type="match status" value="1"/>
</dbReference>
<evidence type="ECO:0000256" key="2">
    <source>
        <dbReference type="ARBA" id="ARBA00022670"/>
    </source>
</evidence>
<dbReference type="InterPro" id="IPR008258">
    <property type="entry name" value="Transglycosylase_SLT_dom_1"/>
</dbReference>
<dbReference type="GO" id="GO:0008234">
    <property type="term" value="F:cysteine-type peptidase activity"/>
    <property type="evidence" value="ECO:0007669"/>
    <property type="project" value="UniProtKB-KW"/>
</dbReference>
<feature type="transmembrane region" description="Helical" evidence="5">
    <location>
        <begin position="12"/>
        <end position="44"/>
    </location>
</feature>
<evidence type="ECO:0000256" key="1">
    <source>
        <dbReference type="ARBA" id="ARBA00007074"/>
    </source>
</evidence>
<keyword evidence="4" id="KW-0788">Thiol protease</keyword>
<dbReference type="GO" id="GO:0006508">
    <property type="term" value="P:proteolysis"/>
    <property type="evidence" value="ECO:0007669"/>
    <property type="project" value="UniProtKB-KW"/>
</dbReference>
<organism evidence="7 8">
    <name type="scientific">Frankia canadensis</name>
    <dbReference type="NCBI Taxonomy" id="1836972"/>
    <lineage>
        <taxon>Bacteria</taxon>
        <taxon>Bacillati</taxon>
        <taxon>Actinomycetota</taxon>
        <taxon>Actinomycetes</taxon>
        <taxon>Frankiales</taxon>
        <taxon>Frankiaceae</taxon>
        <taxon>Frankia</taxon>
    </lineage>
</organism>
<keyword evidence="5" id="KW-0812">Transmembrane</keyword>
<gene>
    <name evidence="7" type="ORF">FRACA_70005</name>
</gene>
<keyword evidence="3" id="KW-0378">Hydrolase</keyword>
<dbReference type="Pfam" id="PF01464">
    <property type="entry name" value="SLT"/>
    <property type="match status" value="1"/>
</dbReference>
<name>A0A2I2L0F6_9ACTN</name>
<dbReference type="PROSITE" id="PS51935">
    <property type="entry name" value="NLPC_P60"/>
    <property type="match status" value="1"/>
</dbReference>
<evidence type="ECO:0000313" key="8">
    <source>
        <dbReference type="Proteomes" id="UP000234331"/>
    </source>
</evidence>
<sequence length="335" mass="34530">MARGFPRKRSGWLVWLGTGSAVMIGGIIMMVSVLILALAGPFLVHRGQGSRSITNSEGIPAEFVQLITDAANDAGCAEVTPALLAAQLHQESGFNPQARSPVGAMGIAQFMPATWAGHGQGGDVWNPADAIPAAARYDCEVAASVASVPGDGQEKMLAAYNAGAGAVLAFAGIPPYTETRNYVRTILAQSLVYGDSLDPGMVIPTGTIAPVVAFVQSQVGKPYVWGAVGPDTWDCSSLVQAAYRTIGIELPRVTTDQLAAGPVVAGVDPQPGDLLFTPGSDGTADAPGHVGMYIGDGRVIAAKGARWGVVESDISDWTGIVAVTRPLAKALDKLP</sequence>
<accession>A0A2I2L0F6</accession>
<evidence type="ECO:0000259" key="6">
    <source>
        <dbReference type="PROSITE" id="PS51935"/>
    </source>
</evidence>
<proteinExistence type="inferred from homology"/>
<comment type="similarity">
    <text evidence="1">Belongs to the peptidase C40 family.</text>
</comment>
<dbReference type="SUPFAM" id="SSF53955">
    <property type="entry name" value="Lysozyme-like"/>
    <property type="match status" value="1"/>
</dbReference>
<reference evidence="7 8" key="1">
    <citation type="submission" date="2017-06" db="EMBL/GenBank/DDBJ databases">
        <authorList>
            <person name="Kim H.J."/>
            <person name="Triplett B.A."/>
        </authorList>
    </citation>
    <scope>NUCLEOTIDE SEQUENCE [LARGE SCALE GENOMIC DNA]</scope>
    <source>
        <strain evidence="7">FRACA_ARgP5</strain>
    </source>
</reference>
<dbReference type="EMBL" id="FZMO01000536">
    <property type="protein sequence ID" value="SNQ51389.1"/>
    <property type="molecule type" value="Genomic_DNA"/>
</dbReference>
<keyword evidence="2" id="KW-0645">Protease</keyword>
<evidence type="ECO:0000256" key="5">
    <source>
        <dbReference type="SAM" id="Phobius"/>
    </source>
</evidence>
<dbReference type="RefSeq" id="WP_101835271.1">
    <property type="nucleotide sequence ID" value="NZ_FZMO01000536.1"/>
</dbReference>
<keyword evidence="8" id="KW-1185">Reference proteome</keyword>
<evidence type="ECO:0000313" key="7">
    <source>
        <dbReference type="EMBL" id="SNQ51389.1"/>
    </source>
</evidence>
<dbReference type="SUPFAM" id="SSF54001">
    <property type="entry name" value="Cysteine proteinases"/>
    <property type="match status" value="1"/>
</dbReference>
<dbReference type="Proteomes" id="UP000234331">
    <property type="component" value="Unassembled WGS sequence"/>
</dbReference>
<dbReference type="InterPro" id="IPR000064">
    <property type="entry name" value="NLP_P60_dom"/>
</dbReference>